<dbReference type="AlphaFoldDB" id="A0A9Q1IM20"/>
<sequence length="127" mass="13545">MARDPAQREWCRSCCLGTAQSTTRDQDTTTPTCGDPHLSPSTPPPTLIQHSVPGDPCAEGVHRSPLATAPTPPIDHQWTKACHHACNLCSLSLSLPLSLSLILSLAPPSLLPSVQSLCFLSHKDNCT</sequence>
<accession>A0A9Q1IM20</accession>
<keyword evidence="3" id="KW-1185">Reference proteome</keyword>
<name>A0A9Q1IM20_SYNKA</name>
<dbReference type="EMBL" id="JAINUF010000012">
    <property type="protein sequence ID" value="KAJ8345642.1"/>
    <property type="molecule type" value="Genomic_DNA"/>
</dbReference>
<evidence type="ECO:0000313" key="3">
    <source>
        <dbReference type="Proteomes" id="UP001152622"/>
    </source>
</evidence>
<protein>
    <submittedName>
        <fullName evidence="2">Uncharacterized protein</fullName>
    </submittedName>
</protein>
<reference evidence="2" key="1">
    <citation type="journal article" date="2023" name="Science">
        <title>Genome structures resolve the early diversification of teleost fishes.</title>
        <authorList>
            <person name="Parey E."/>
            <person name="Louis A."/>
            <person name="Montfort J."/>
            <person name="Bouchez O."/>
            <person name="Roques C."/>
            <person name="Iampietro C."/>
            <person name="Lluch J."/>
            <person name="Castinel A."/>
            <person name="Donnadieu C."/>
            <person name="Desvignes T."/>
            <person name="Floi Bucao C."/>
            <person name="Jouanno E."/>
            <person name="Wen M."/>
            <person name="Mejri S."/>
            <person name="Dirks R."/>
            <person name="Jansen H."/>
            <person name="Henkel C."/>
            <person name="Chen W.J."/>
            <person name="Zahm M."/>
            <person name="Cabau C."/>
            <person name="Klopp C."/>
            <person name="Thompson A.W."/>
            <person name="Robinson-Rechavi M."/>
            <person name="Braasch I."/>
            <person name="Lecointre G."/>
            <person name="Bobe J."/>
            <person name="Postlethwait J.H."/>
            <person name="Berthelot C."/>
            <person name="Roest Crollius H."/>
            <person name="Guiguen Y."/>
        </authorList>
    </citation>
    <scope>NUCLEOTIDE SEQUENCE</scope>
    <source>
        <strain evidence="2">WJC10195</strain>
    </source>
</reference>
<evidence type="ECO:0000256" key="1">
    <source>
        <dbReference type="SAM" id="MobiDB-lite"/>
    </source>
</evidence>
<evidence type="ECO:0000313" key="2">
    <source>
        <dbReference type="EMBL" id="KAJ8345642.1"/>
    </source>
</evidence>
<gene>
    <name evidence="2" type="ORF">SKAU_G00298350</name>
</gene>
<proteinExistence type="predicted"/>
<comment type="caution">
    <text evidence="2">The sequence shown here is derived from an EMBL/GenBank/DDBJ whole genome shotgun (WGS) entry which is preliminary data.</text>
</comment>
<organism evidence="2 3">
    <name type="scientific">Synaphobranchus kaupii</name>
    <name type="common">Kaup's arrowtooth eel</name>
    <dbReference type="NCBI Taxonomy" id="118154"/>
    <lineage>
        <taxon>Eukaryota</taxon>
        <taxon>Metazoa</taxon>
        <taxon>Chordata</taxon>
        <taxon>Craniata</taxon>
        <taxon>Vertebrata</taxon>
        <taxon>Euteleostomi</taxon>
        <taxon>Actinopterygii</taxon>
        <taxon>Neopterygii</taxon>
        <taxon>Teleostei</taxon>
        <taxon>Anguilliformes</taxon>
        <taxon>Synaphobranchidae</taxon>
        <taxon>Synaphobranchus</taxon>
    </lineage>
</organism>
<dbReference type="Proteomes" id="UP001152622">
    <property type="component" value="Chromosome 12"/>
</dbReference>
<feature type="region of interest" description="Disordered" evidence="1">
    <location>
        <begin position="20"/>
        <end position="48"/>
    </location>
</feature>
<feature type="compositionally biased region" description="Low complexity" evidence="1">
    <location>
        <begin position="20"/>
        <end position="32"/>
    </location>
</feature>